<organism evidence="1">
    <name type="scientific">hydrothermal vent metagenome</name>
    <dbReference type="NCBI Taxonomy" id="652676"/>
    <lineage>
        <taxon>unclassified sequences</taxon>
        <taxon>metagenomes</taxon>
        <taxon>ecological metagenomes</taxon>
    </lineage>
</organism>
<evidence type="ECO:0000313" key="1">
    <source>
        <dbReference type="EMBL" id="VAW86709.1"/>
    </source>
</evidence>
<dbReference type="AlphaFoldDB" id="A0A3B0ZKB1"/>
<evidence type="ECO:0008006" key="2">
    <source>
        <dbReference type="Google" id="ProtNLM"/>
    </source>
</evidence>
<feature type="non-terminal residue" evidence="1">
    <location>
        <position position="96"/>
    </location>
</feature>
<name>A0A3B0ZKB1_9ZZZZ</name>
<proteinExistence type="predicted"/>
<protein>
    <recommendedName>
        <fullName evidence="2">AMIN domain-containing protein</fullName>
    </recommendedName>
</protein>
<dbReference type="EMBL" id="UOFP01000152">
    <property type="protein sequence ID" value="VAW86709.1"/>
    <property type="molecule type" value="Genomic_DNA"/>
</dbReference>
<accession>A0A3B0ZKB1</accession>
<gene>
    <name evidence="1" type="ORF">MNBD_GAMMA18-371</name>
</gene>
<sequence length="96" mass="10311">MRQITLFILLSCFSGLSVSLHAAEAGSSLVYIGYKAEKNAPVELQLSFQGDIPEPSYFTSTSPARITFDFSGVKNQLPWTLPLKIKGGVNASSVTA</sequence>
<reference evidence="1" key="1">
    <citation type="submission" date="2018-06" db="EMBL/GenBank/DDBJ databases">
        <authorList>
            <person name="Zhirakovskaya E."/>
        </authorList>
    </citation>
    <scope>NUCLEOTIDE SEQUENCE</scope>
</reference>